<sequence>MDEEYIFANFNDSDEDEIQQQIKYRFKNRIIYNQPNDFHERFRFTHRQAELLLQALENKLDSVILACACLQNWLIDNRFEDKNDDKEFDENNIEISSYKNDGYNEELEDNRVEQQIKTFIEFSI</sequence>
<protein>
    <submittedName>
        <fullName evidence="2">Uncharacterized protein</fullName>
    </submittedName>
</protein>
<dbReference type="WBParaSite" id="scf7180000418205.g2179">
    <property type="protein sequence ID" value="scf7180000418205.g2179"/>
    <property type="gene ID" value="scf7180000418205.g2179"/>
</dbReference>
<reference evidence="2" key="1">
    <citation type="submission" date="2022-11" db="UniProtKB">
        <authorList>
            <consortium name="WormBaseParasite"/>
        </authorList>
    </citation>
    <scope>IDENTIFICATION</scope>
</reference>
<dbReference type="AlphaFoldDB" id="A0A915NJQ5"/>
<keyword evidence="1" id="KW-1185">Reference proteome</keyword>
<proteinExistence type="predicted"/>
<name>A0A915NJQ5_9BILA</name>
<organism evidence="1 2">
    <name type="scientific">Meloidogyne floridensis</name>
    <dbReference type="NCBI Taxonomy" id="298350"/>
    <lineage>
        <taxon>Eukaryota</taxon>
        <taxon>Metazoa</taxon>
        <taxon>Ecdysozoa</taxon>
        <taxon>Nematoda</taxon>
        <taxon>Chromadorea</taxon>
        <taxon>Rhabditida</taxon>
        <taxon>Tylenchina</taxon>
        <taxon>Tylenchomorpha</taxon>
        <taxon>Tylenchoidea</taxon>
        <taxon>Meloidogynidae</taxon>
        <taxon>Meloidogyninae</taxon>
        <taxon>Meloidogyne</taxon>
    </lineage>
</organism>
<evidence type="ECO:0000313" key="2">
    <source>
        <dbReference type="WBParaSite" id="scf7180000418205.g2179"/>
    </source>
</evidence>
<evidence type="ECO:0000313" key="1">
    <source>
        <dbReference type="Proteomes" id="UP000887560"/>
    </source>
</evidence>
<dbReference type="Proteomes" id="UP000887560">
    <property type="component" value="Unplaced"/>
</dbReference>
<accession>A0A915NJQ5</accession>